<evidence type="ECO:0000313" key="4">
    <source>
        <dbReference type="EMBL" id="TPD56860.1"/>
    </source>
</evidence>
<dbReference type="InterPro" id="IPR008775">
    <property type="entry name" value="Phytyl_CoA_dOase-like"/>
</dbReference>
<sequence>MSLQRFTIETPIEDMVAAVREDGGIIIENVLSTEDIETLNHSFDDAIEQEKKRKTGSGGMDDLDGLMPETMYFATNLPARYPGVTKYINNDVVVDVVAKVLGTARKDVTLNTFQVIESHPGTPQQALHRDDVTWPVPEPRPELCLVTLWALQNFVPEAGGTVIVPGSHKWPDAKVPPKYNEDGTPDYSDISDKDFESFQLEMEPGSVLIFLGSLLHGGGANTTEDLVRRYFHIGYCHSWLRQVENYYVSMDPDTLMGFSADVQNLLGYGYYTFELGHVYNMTPSEYLKQRRSD</sequence>
<dbReference type="EMBL" id="VFIY01000019">
    <property type="protein sequence ID" value="TPD56860.1"/>
    <property type="molecule type" value="Genomic_DNA"/>
</dbReference>
<protein>
    <submittedName>
        <fullName evidence="4">Phytanoyl-CoA dioxygenase family protein</fullName>
    </submittedName>
</protein>
<evidence type="ECO:0000313" key="5">
    <source>
        <dbReference type="Proteomes" id="UP000319148"/>
    </source>
</evidence>
<reference evidence="5" key="1">
    <citation type="submission" date="2019-06" db="EMBL/GenBank/DDBJ databases">
        <title>The complete genome of Emcibacter congregatus ZYLT.</title>
        <authorList>
            <person name="Zhao Z."/>
        </authorList>
    </citation>
    <scope>NUCLEOTIDE SEQUENCE [LARGE SCALE GENOMIC DNA]</scope>
    <source>
        <strain evidence="5">MCCC 1A06723</strain>
    </source>
</reference>
<evidence type="ECO:0000256" key="3">
    <source>
        <dbReference type="ARBA" id="ARBA00023004"/>
    </source>
</evidence>
<dbReference type="Pfam" id="PF05721">
    <property type="entry name" value="PhyH"/>
    <property type="match status" value="1"/>
</dbReference>
<dbReference type="GO" id="GO:0016706">
    <property type="term" value="F:2-oxoglutarate-dependent dioxygenase activity"/>
    <property type="evidence" value="ECO:0007669"/>
    <property type="project" value="UniProtKB-ARBA"/>
</dbReference>
<keyword evidence="4" id="KW-0223">Dioxygenase</keyword>
<dbReference type="Proteomes" id="UP000319148">
    <property type="component" value="Unassembled WGS sequence"/>
</dbReference>
<keyword evidence="1" id="KW-0479">Metal-binding</keyword>
<comment type="caution">
    <text evidence="4">The sequence shown here is derived from an EMBL/GenBank/DDBJ whole genome shotgun (WGS) entry which is preliminary data.</text>
</comment>
<dbReference type="OrthoDB" id="9796766at2"/>
<keyword evidence="2" id="KW-0560">Oxidoreductase</keyword>
<gene>
    <name evidence="4" type="ORF">FIV46_17985</name>
</gene>
<accession>A0A501P937</accession>
<dbReference type="SUPFAM" id="SSF51197">
    <property type="entry name" value="Clavaminate synthase-like"/>
    <property type="match status" value="1"/>
</dbReference>
<dbReference type="PANTHER" id="PTHR20883">
    <property type="entry name" value="PHYTANOYL-COA DIOXYGENASE DOMAIN CONTAINING 1"/>
    <property type="match status" value="1"/>
</dbReference>
<dbReference type="Gene3D" id="2.60.120.620">
    <property type="entry name" value="q2cbj1_9rhob like domain"/>
    <property type="match status" value="1"/>
</dbReference>
<dbReference type="RefSeq" id="WP_139942331.1">
    <property type="nucleotide sequence ID" value="NZ_JBHSYP010000003.1"/>
</dbReference>
<name>A0A501P937_9PROT</name>
<keyword evidence="3" id="KW-0408">Iron</keyword>
<dbReference type="AlphaFoldDB" id="A0A501P937"/>
<evidence type="ECO:0000256" key="2">
    <source>
        <dbReference type="ARBA" id="ARBA00023002"/>
    </source>
</evidence>
<proteinExistence type="predicted"/>
<evidence type="ECO:0000256" key="1">
    <source>
        <dbReference type="ARBA" id="ARBA00022723"/>
    </source>
</evidence>
<keyword evidence="5" id="KW-1185">Reference proteome</keyword>
<organism evidence="4 5">
    <name type="scientific">Emcibacter nanhaiensis</name>
    <dbReference type="NCBI Taxonomy" id="1505037"/>
    <lineage>
        <taxon>Bacteria</taxon>
        <taxon>Pseudomonadati</taxon>
        <taxon>Pseudomonadota</taxon>
        <taxon>Alphaproteobacteria</taxon>
        <taxon>Emcibacterales</taxon>
        <taxon>Emcibacteraceae</taxon>
        <taxon>Emcibacter</taxon>
    </lineage>
</organism>
<dbReference type="GO" id="GO:0005506">
    <property type="term" value="F:iron ion binding"/>
    <property type="evidence" value="ECO:0007669"/>
    <property type="project" value="UniProtKB-ARBA"/>
</dbReference>
<dbReference type="PANTHER" id="PTHR20883:SF19">
    <property type="entry name" value="MULTIFUNCTIONAL DIOXYGENASE AUSE"/>
    <property type="match status" value="1"/>
</dbReference>